<keyword evidence="6 13" id="KW-0413">Isomerase</keyword>
<dbReference type="InterPro" id="IPR051804">
    <property type="entry name" value="Carb_Metab_Reg_Kinase/Isom"/>
</dbReference>
<dbReference type="NCBIfam" id="TIGR00218">
    <property type="entry name" value="manA"/>
    <property type="match status" value="1"/>
</dbReference>
<evidence type="ECO:0000256" key="10">
    <source>
        <dbReference type="PIRSR" id="PIRSR036894-2"/>
    </source>
</evidence>
<dbReference type="PANTHER" id="PTHR42742:SF3">
    <property type="entry name" value="FRUCTOKINASE"/>
    <property type="match status" value="1"/>
</dbReference>
<keyword evidence="5 9" id="KW-0862">Zinc</keyword>
<reference evidence="13 14" key="1">
    <citation type="submission" date="2020-07" db="EMBL/GenBank/DDBJ databases">
        <title>Vallitalea guaymasensis genome.</title>
        <authorList>
            <person name="Postec A."/>
        </authorList>
    </citation>
    <scope>NUCLEOTIDE SEQUENCE [LARGE SCALE GENOMIC DNA]</scope>
    <source>
        <strain evidence="13 14">Ra1766G1</strain>
    </source>
</reference>
<name>A0A8J8M9Z1_9FIRM</name>
<evidence type="ECO:0000256" key="6">
    <source>
        <dbReference type="ARBA" id="ARBA00023235"/>
    </source>
</evidence>
<feature type="domain" description="Phosphomannose isomerase type I catalytic" evidence="11">
    <location>
        <begin position="8"/>
        <end position="108"/>
    </location>
</feature>
<dbReference type="GO" id="GO:0005975">
    <property type="term" value="P:carbohydrate metabolic process"/>
    <property type="evidence" value="ECO:0007669"/>
    <property type="project" value="InterPro"/>
</dbReference>
<dbReference type="GO" id="GO:0008270">
    <property type="term" value="F:zinc ion binding"/>
    <property type="evidence" value="ECO:0007669"/>
    <property type="project" value="InterPro"/>
</dbReference>
<evidence type="ECO:0000256" key="9">
    <source>
        <dbReference type="PIRSR" id="PIRSR036894-1"/>
    </source>
</evidence>
<comment type="cofactor">
    <cofactor evidence="9">
        <name>Zn(2+)</name>
        <dbReference type="ChEBI" id="CHEBI:29105"/>
    </cofactor>
    <text evidence="9">Binds 1 zinc ion per subunit.</text>
</comment>
<dbReference type="InterPro" id="IPR046457">
    <property type="entry name" value="PMI_typeI_cat"/>
</dbReference>
<dbReference type="EC" id="5.3.1.8" evidence="3"/>
<evidence type="ECO:0000313" key="13">
    <source>
        <dbReference type="EMBL" id="QUH29067.1"/>
    </source>
</evidence>
<dbReference type="AlphaFoldDB" id="A0A8J8M9Z1"/>
<feature type="binding site" evidence="9">
    <location>
        <position position="176"/>
    </location>
    <ligand>
        <name>Zn(2+)</name>
        <dbReference type="ChEBI" id="CHEBI:29105"/>
    </ligand>
</feature>
<protein>
    <recommendedName>
        <fullName evidence="3">mannose-6-phosphate isomerase</fullName>
        <ecNumber evidence="3">5.3.1.8</ecNumber>
    </recommendedName>
    <alternativeName>
        <fullName evidence="7">Phosphohexomutase</fullName>
    </alternativeName>
    <alternativeName>
        <fullName evidence="8">Phosphomannose isomerase</fullName>
    </alternativeName>
</protein>
<dbReference type="EMBL" id="CP058561">
    <property type="protein sequence ID" value="QUH29067.1"/>
    <property type="molecule type" value="Genomic_DNA"/>
</dbReference>
<dbReference type="Pfam" id="PF20511">
    <property type="entry name" value="PMI_typeI_cat"/>
    <property type="match status" value="1"/>
</dbReference>
<evidence type="ECO:0000256" key="4">
    <source>
        <dbReference type="ARBA" id="ARBA00022723"/>
    </source>
</evidence>
<proteinExistence type="inferred from homology"/>
<feature type="domain" description="Mannose-6-phosphate isomerase cupin" evidence="12">
    <location>
        <begin position="245"/>
        <end position="320"/>
    </location>
</feature>
<gene>
    <name evidence="13" type="primary">manA</name>
    <name evidence="13" type="ORF">HYG85_09095</name>
</gene>
<comment type="catalytic activity">
    <reaction evidence="1">
        <text>D-mannose 6-phosphate = D-fructose 6-phosphate</text>
        <dbReference type="Rhea" id="RHEA:12356"/>
        <dbReference type="ChEBI" id="CHEBI:58735"/>
        <dbReference type="ChEBI" id="CHEBI:61527"/>
        <dbReference type="EC" id="5.3.1.8"/>
    </reaction>
</comment>
<dbReference type="SUPFAM" id="SSF51182">
    <property type="entry name" value="RmlC-like cupins"/>
    <property type="match status" value="1"/>
</dbReference>
<keyword evidence="14" id="KW-1185">Reference proteome</keyword>
<evidence type="ECO:0000256" key="3">
    <source>
        <dbReference type="ARBA" id="ARBA00011956"/>
    </source>
</evidence>
<keyword evidence="4 9" id="KW-0479">Metal-binding</keyword>
<dbReference type="KEGG" id="vgu:HYG85_09095"/>
<comment type="similarity">
    <text evidence="2">Belongs to the mannose-6-phosphate isomerase type 1 family.</text>
</comment>
<evidence type="ECO:0000313" key="14">
    <source>
        <dbReference type="Proteomes" id="UP000677305"/>
    </source>
</evidence>
<dbReference type="InterPro" id="IPR011051">
    <property type="entry name" value="RmlC_Cupin_sf"/>
</dbReference>
<evidence type="ECO:0000259" key="11">
    <source>
        <dbReference type="Pfam" id="PF20511"/>
    </source>
</evidence>
<sequence>MLYPIFFEPDFKERVWGGTLLKDKLNKSIPFEHTGESWEVACHDNGDSVVRNGELKGKTLKEVLDNYSKELVGYKISSDDKFPLLIKFIDAKDKLSVQVHPEDEYAMKYENGELGKSEAWYILDAQPGAKLIAGLKDNVSKEDFTKALEEGNLEQVLNEVEVEAGDVINIPAGFVHAIEDGILLAEIQQNSDTTYRVYDWNRVGLDGNMRELHVEKSLDVIDFEGKHSKDVVTGLGIKDDESEIIYYVANKYFSLEKIGLKGKLKERTNNKFYIYMCISGSGKVVYNNIEYDFRVGDSFMIPASLGDYELEGDASLVKTYLPDIEKDVVSRLENAGYSREEIKSRVRIN</sequence>
<dbReference type="RefSeq" id="WP_212693206.1">
    <property type="nucleotide sequence ID" value="NZ_CP058561.1"/>
</dbReference>
<evidence type="ECO:0000256" key="2">
    <source>
        <dbReference type="ARBA" id="ARBA00010772"/>
    </source>
</evidence>
<dbReference type="Pfam" id="PF21621">
    <property type="entry name" value="MPI_cupin_dom"/>
    <property type="match status" value="1"/>
</dbReference>
<dbReference type="InterPro" id="IPR001250">
    <property type="entry name" value="Man6P_Isoase-1"/>
</dbReference>
<dbReference type="InterPro" id="IPR049071">
    <property type="entry name" value="MPI_cupin_dom"/>
</dbReference>
<dbReference type="PIRSF" id="PIRSF036894">
    <property type="entry name" value="PMI_Firm_short"/>
    <property type="match status" value="1"/>
</dbReference>
<dbReference type="PANTHER" id="PTHR42742">
    <property type="entry name" value="TRANSCRIPTIONAL REPRESSOR MPRA"/>
    <property type="match status" value="1"/>
</dbReference>
<dbReference type="Proteomes" id="UP000677305">
    <property type="component" value="Chromosome"/>
</dbReference>
<feature type="binding site" evidence="9">
    <location>
        <position position="100"/>
    </location>
    <ligand>
        <name>Zn(2+)</name>
        <dbReference type="ChEBI" id="CHEBI:29105"/>
    </ligand>
</feature>
<feature type="binding site" evidence="9">
    <location>
        <position position="118"/>
    </location>
    <ligand>
        <name>Zn(2+)</name>
        <dbReference type="ChEBI" id="CHEBI:29105"/>
    </ligand>
</feature>
<organism evidence="13 14">
    <name type="scientific">Vallitalea guaymasensis</name>
    <dbReference type="NCBI Taxonomy" id="1185412"/>
    <lineage>
        <taxon>Bacteria</taxon>
        <taxon>Bacillati</taxon>
        <taxon>Bacillota</taxon>
        <taxon>Clostridia</taxon>
        <taxon>Lachnospirales</taxon>
        <taxon>Vallitaleaceae</taxon>
        <taxon>Vallitalea</taxon>
    </lineage>
</organism>
<evidence type="ECO:0000259" key="12">
    <source>
        <dbReference type="Pfam" id="PF21621"/>
    </source>
</evidence>
<dbReference type="InterPro" id="IPR014628">
    <property type="entry name" value="Man6P_isomerase_Firm_short"/>
</dbReference>
<feature type="active site" evidence="10">
    <location>
        <position position="196"/>
    </location>
</feature>
<accession>A0A8J8M9Z1</accession>
<evidence type="ECO:0000256" key="8">
    <source>
        <dbReference type="ARBA" id="ARBA00030762"/>
    </source>
</evidence>
<evidence type="ECO:0000256" key="7">
    <source>
        <dbReference type="ARBA" id="ARBA00029741"/>
    </source>
</evidence>
<dbReference type="InterPro" id="IPR014710">
    <property type="entry name" value="RmlC-like_jellyroll"/>
</dbReference>
<evidence type="ECO:0000256" key="5">
    <source>
        <dbReference type="ARBA" id="ARBA00022833"/>
    </source>
</evidence>
<dbReference type="CDD" id="cd07010">
    <property type="entry name" value="cupin_PMI_type_I_N_bac"/>
    <property type="match status" value="1"/>
</dbReference>
<evidence type="ECO:0000256" key="1">
    <source>
        <dbReference type="ARBA" id="ARBA00000757"/>
    </source>
</evidence>
<dbReference type="Gene3D" id="2.60.120.10">
    <property type="entry name" value="Jelly Rolls"/>
    <property type="match status" value="2"/>
</dbReference>
<dbReference type="GO" id="GO:0004476">
    <property type="term" value="F:mannose-6-phosphate isomerase activity"/>
    <property type="evidence" value="ECO:0007669"/>
    <property type="project" value="UniProtKB-EC"/>
</dbReference>